<dbReference type="AlphaFoldDB" id="A0A4Q9FLQ2"/>
<evidence type="ECO:0008006" key="4">
    <source>
        <dbReference type="Google" id="ProtNLM"/>
    </source>
</evidence>
<feature type="chain" id="PRO_5020189114" description="Nicotinate-nucleotide adenylyltransferase" evidence="1">
    <location>
        <begin position="20"/>
        <end position="185"/>
    </location>
</feature>
<dbReference type="EMBL" id="SIRS01000004">
    <property type="protein sequence ID" value="TBN15342.1"/>
    <property type="molecule type" value="Genomic_DNA"/>
</dbReference>
<evidence type="ECO:0000313" key="3">
    <source>
        <dbReference type="Proteomes" id="UP000292372"/>
    </source>
</evidence>
<evidence type="ECO:0000256" key="1">
    <source>
        <dbReference type="SAM" id="SignalP"/>
    </source>
</evidence>
<accession>A0A4Q9FLQ2</accession>
<organism evidence="2 3">
    <name type="scientific">Hyunsoonleella pacifica</name>
    <dbReference type="NCBI Taxonomy" id="1080224"/>
    <lineage>
        <taxon>Bacteria</taxon>
        <taxon>Pseudomonadati</taxon>
        <taxon>Bacteroidota</taxon>
        <taxon>Flavobacteriia</taxon>
        <taxon>Flavobacteriales</taxon>
        <taxon>Flavobacteriaceae</taxon>
    </lineage>
</organism>
<dbReference type="RefSeq" id="WP_130936829.1">
    <property type="nucleotide sequence ID" value="NZ_BMEE01000004.1"/>
</dbReference>
<protein>
    <recommendedName>
        <fullName evidence="4">Nicotinate-nucleotide adenylyltransferase</fullName>
    </recommendedName>
</protein>
<dbReference type="OrthoDB" id="1448997at2"/>
<sequence>MRTLIVSIVSFLITFNFLSAQQSKLALFDLEATVFKNTSFSDDTPKLIPINSDYLKKSSSRELPYIVKSWKSRLVNYNLKTSVVFDDSEKSTYQITYKNKQVNILAIYNNNGKLLSTKETYKNIKLPLALRIRISKMYPNYAFVKNTYHTKYNYKTGVSKDYYIVQIDNGKYRKSIKYNGNLISH</sequence>
<comment type="caution">
    <text evidence="2">The sequence shown here is derived from an EMBL/GenBank/DDBJ whole genome shotgun (WGS) entry which is preliminary data.</text>
</comment>
<evidence type="ECO:0000313" key="2">
    <source>
        <dbReference type="EMBL" id="TBN15342.1"/>
    </source>
</evidence>
<reference evidence="2 3" key="1">
    <citation type="journal article" date="2015" name="Int. J. Syst. Evol. Microbiol.">
        <title>Hyunsoonleella pacifica sp. nov., isolated from seawater of South Pacific Gyre.</title>
        <authorList>
            <person name="Gao X."/>
            <person name="Zhang Z."/>
            <person name="Dai X."/>
            <person name="Zhang X.H."/>
        </authorList>
    </citation>
    <scope>NUCLEOTIDE SEQUENCE [LARGE SCALE GENOMIC DNA]</scope>
    <source>
        <strain evidence="2 3">SW033</strain>
    </source>
</reference>
<feature type="signal peptide" evidence="1">
    <location>
        <begin position="1"/>
        <end position="19"/>
    </location>
</feature>
<name>A0A4Q9FLQ2_9FLAO</name>
<proteinExistence type="predicted"/>
<dbReference type="Proteomes" id="UP000292372">
    <property type="component" value="Unassembled WGS sequence"/>
</dbReference>
<keyword evidence="1" id="KW-0732">Signal</keyword>
<gene>
    <name evidence="2" type="ORF">EYD46_09370</name>
</gene>
<keyword evidence="3" id="KW-1185">Reference proteome</keyword>